<dbReference type="AlphaFoldDB" id="A0A5A5U422"/>
<protein>
    <submittedName>
        <fullName evidence="1">Uncharacterized protein</fullName>
    </submittedName>
</protein>
<dbReference type="Proteomes" id="UP000323274">
    <property type="component" value="Unassembled WGS sequence"/>
</dbReference>
<sequence>MKLFYVRLETLINGHTRRYASTDKTIVMTGGYPVHFEIYGIKRNDNFILGHTHTVLQERYGQDVELIQIDEDGNQV</sequence>
<gene>
    <name evidence="1" type="ORF">LCIT_19270</name>
</gene>
<dbReference type="RefSeq" id="WP_099044424.1">
    <property type="nucleotide sequence ID" value="NZ_BJJW01000021.1"/>
</dbReference>
<dbReference type="EMBL" id="BJJW01000021">
    <property type="protein sequence ID" value="GDZ84685.1"/>
    <property type="molecule type" value="Genomic_DNA"/>
</dbReference>
<reference evidence="1 2" key="1">
    <citation type="submission" date="2019-04" db="EMBL/GenBank/DDBJ databases">
        <title>A pseudo-fructophilic Leuconostoc citreum strain F192-5 isolated from peel of satsuma mandarin: the first report for isolation and characterization of strain-dependent fructophilic-like characteristics.</title>
        <authorList>
            <person name="Maeno S."/>
            <person name="Tanizawa Y."/>
            <person name="Kajikawa A."/>
            <person name="Kanesaki Y."/>
            <person name="Kubota E."/>
            <person name="Arita M."/>
            <person name="Leon D."/>
            <person name="Endo A."/>
        </authorList>
    </citation>
    <scope>NUCLEOTIDE SEQUENCE [LARGE SCALE GENOMIC DNA]</scope>
    <source>
        <strain evidence="1 2">F192-5</strain>
    </source>
</reference>
<name>A0A5A5U422_LEUCI</name>
<organism evidence="1 2">
    <name type="scientific">Leuconostoc citreum</name>
    <dbReference type="NCBI Taxonomy" id="33964"/>
    <lineage>
        <taxon>Bacteria</taxon>
        <taxon>Bacillati</taxon>
        <taxon>Bacillota</taxon>
        <taxon>Bacilli</taxon>
        <taxon>Lactobacillales</taxon>
        <taxon>Lactobacillaceae</taxon>
        <taxon>Leuconostoc</taxon>
    </lineage>
</organism>
<comment type="caution">
    <text evidence="1">The sequence shown here is derived from an EMBL/GenBank/DDBJ whole genome shotgun (WGS) entry which is preliminary data.</text>
</comment>
<proteinExistence type="predicted"/>
<evidence type="ECO:0000313" key="2">
    <source>
        <dbReference type="Proteomes" id="UP000323274"/>
    </source>
</evidence>
<accession>A0A5A5U422</accession>
<evidence type="ECO:0000313" key="1">
    <source>
        <dbReference type="EMBL" id="GDZ84685.1"/>
    </source>
</evidence>